<proteinExistence type="predicted"/>
<name>A0A7G9GR29_9FIRM</name>
<dbReference type="RefSeq" id="WP_117454344.1">
    <property type="nucleotide sequence ID" value="NZ_CP060636.1"/>
</dbReference>
<gene>
    <name evidence="1" type="ORF">H9Q80_04730</name>
</gene>
<sequence>MSKVDTTQVFTTILPLKNLIEDIVQGTCDLDANYHRPYCWTSAMVEEFLQALLQGLSFNLFIQKQAKDSNFNGDK</sequence>
<dbReference type="KEGG" id="ehn:H9Q80_04730"/>
<dbReference type="Proteomes" id="UP000515856">
    <property type="component" value="Chromosome"/>
</dbReference>
<keyword evidence="2" id="KW-1185">Reference proteome</keyword>
<protein>
    <submittedName>
        <fullName evidence="1">Uncharacterized protein</fullName>
    </submittedName>
</protein>
<accession>A0A7G9GR29</accession>
<evidence type="ECO:0000313" key="1">
    <source>
        <dbReference type="EMBL" id="QNM13261.1"/>
    </source>
</evidence>
<dbReference type="EMBL" id="CP060636">
    <property type="protein sequence ID" value="QNM13261.1"/>
    <property type="molecule type" value="Genomic_DNA"/>
</dbReference>
<dbReference type="AlphaFoldDB" id="A0A7G9GR29"/>
<reference evidence="1 2" key="1">
    <citation type="submission" date="2020-08" db="EMBL/GenBank/DDBJ databases">
        <authorList>
            <person name="Liu C."/>
            <person name="Sun Q."/>
        </authorList>
    </citation>
    <scope>NUCLEOTIDE SEQUENCE [LARGE SCALE GENOMIC DNA]</scope>
    <source>
        <strain evidence="1 2">NSJ-61</strain>
    </source>
</reference>
<organism evidence="1 2">
    <name type="scientific">[Eubacterium] hominis</name>
    <dbReference type="NCBI Taxonomy" id="2764325"/>
    <lineage>
        <taxon>Bacteria</taxon>
        <taxon>Bacillati</taxon>
        <taxon>Bacillota</taxon>
        <taxon>Erysipelotrichia</taxon>
        <taxon>Erysipelotrichales</taxon>
        <taxon>Erysipelotrichaceae</taxon>
        <taxon>Amedibacillus</taxon>
    </lineage>
</organism>
<evidence type="ECO:0000313" key="2">
    <source>
        <dbReference type="Proteomes" id="UP000515856"/>
    </source>
</evidence>